<accession>A0A1G8H921</accession>
<dbReference type="EMBL" id="FNDX01000002">
    <property type="protein sequence ID" value="SDI03079.1"/>
    <property type="molecule type" value="Genomic_DNA"/>
</dbReference>
<evidence type="ECO:0000313" key="2">
    <source>
        <dbReference type="Proteomes" id="UP000199050"/>
    </source>
</evidence>
<name>A0A1G8H921_9BACL</name>
<dbReference type="RefSeq" id="WP_090712166.1">
    <property type="nucleotide sequence ID" value="NZ_CBCSKY010000003.1"/>
</dbReference>
<organism evidence="1 2">
    <name type="scientific">Paenibacillus typhae</name>
    <dbReference type="NCBI Taxonomy" id="1174501"/>
    <lineage>
        <taxon>Bacteria</taxon>
        <taxon>Bacillati</taxon>
        <taxon>Bacillota</taxon>
        <taxon>Bacilli</taxon>
        <taxon>Bacillales</taxon>
        <taxon>Paenibacillaceae</taxon>
        <taxon>Paenibacillus</taxon>
    </lineage>
</organism>
<dbReference type="OrthoDB" id="2627699at2"/>
<proteinExistence type="predicted"/>
<dbReference type="Proteomes" id="UP000199050">
    <property type="component" value="Unassembled WGS sequence"/>
</dbReference>
<dbReference type="AlphaFoldDB" id="A0A1G8H921"/>
<evidence type="ECO:0000313" key="1">
    <source>
        <dbReference type="EMBL" id="SDI03079.1"/>
    </source>
</evidence>
<protein>
    <submittedName>
        <fullName evidence="1">Uncharacterized protein</fullName>
    </submittedName>
</protein>
<sequence length="63" mass="7223">MDMKLIEEAIMKQEPVKIQLVNGDIFAGWLVYGFNYNFINLDTGFGTLTIAKESIKIISYVYD</sequence>
<gene>
    <name evidence="1" type="ORF">SAMN05216192_102344</name>
</gene>
<keyword evidence="2" id="KW-1185">Reference proteome</keyword>
<reference evidence="2" key="1">
    <citation type="submission" date="2016-10" db="EMBL/GenBank/DDBJ databases">
        <authorList>
            <person name="Varghese N."/>
            <person name="Submissions S."/>
        </authorList>
    </citation>
    <scope>NUCLEOTIDE SEQUENCE [LARGE SCALE GENOMIC DNA]</scope>
    <source>
        <strain evidence="2">CGMCC 1.11012</strain>
    </source>
</reference>